<dbReference type="Proteomes" id="UP000009080">
    <property type="component" value="Chromosome"/>
</dbReference>
<dbReference type="OrthoDB" id="5703478at2"/>
<keyword evidence="2" id="KW-1185">Reference proteome</keyword>
<name>C5BSP5_TERTT</name>
<proteinExistence type="predicted"/>
<dbReference type="EMBL" id="CP001614">
    <property type="protein sequence ID" value="ACR14691.1"/>
    <property type="molecule type" value="Genomic_DNA"/>
</dbReference>
<dbReference type="eggNOG" id="ENOG5033M76">
    <property type="taxonomic scope" value="Bacteria"/>
</dbReference>
<dbReference type="RefSeq" id="WP_015820805.1">
    <property type="nucleotide sequence ID" value="NC_012997.1"/>
</dbReference>
<dbReference type="KEGG" id="ttu:TERTU_1446"/>
<evidence type="ECO:0000313" key="2">
    <source>
        <dbReference type="Proteomes" id="UP000009080"/>
    </source>
</evidence>
<protein>
    <submittedName>
        <fullName evidence="1">Uncharacterized protein</fullName>
    </submittedName>
</protein>
<gene>
    <name evidence="1" type="ordered locus">TERTU_1446</name>
</gene>
<evidence type="ECO:0000313" key="1">
    <source>
        <dbReference type="EMBL" id="ACR14691.1"/>
    </source>
</evidence>
<reference evidence="1 2" key="1">
    <citation type="journal article" date="2009" name="PLoS ONE">
        <title>The complete genome of Teredinibacter turnerae T7901: an intracellular endosymbiont of marine wood-boring bivalves (shipworms).</title>
        <authorList>
            <person name="Yang J.C."/>
            <person name="Madupu R."/>
            <person name="Durkin A.S."/>
            <person name="Ekborg N.A."/>
            <person name="Pedamallu C.S."/>
            <person name="Hostetler J.B."/>
            <person name="Radune D."/>
            <person name="Toms B.S."/>
            <person name="Henrissat B."/>
            <person name="Coutinho P.M."/>
            <person name="Schwarz S."/>
            <person name="Field L."/>
            <person name="Trindade-Silva A.E."/>
            <person name="Soares C.A.G."/>
            <person name="Elshahawi S."/>
            <person name="Hanora A."/>
            <person name="Schmidt E.W."/>
            <person name="Haygood M.G."/>
            <person name="Posfai J."/>
            <person name="Benner J."/>
            <person name="Madinger C."/>
            <person name="Nove J."/>
            <person name="Anton B."/>
            <person name="Chaudhary K."/>
            <person name="Foster J."/>
            <person name="Holman A."/>
            <person name="Kumar S."/>
            <person name="Lessard P.A."/>
            <person name="Luyten Y.A."/>
            <person name="Slatko B."/>
            <person name="Wood N."/>
            <person name="Wu B."/>
            <person name="Teplitski M."/>
            <person name="Mougous J.D."/>
            <person name="Ward N."/>
            <person name="Eisen J.A."/>
            <person name="Badger J.H."/>
            <person name="Distel D.L."/>
        </authorList>
    </citation>
    <scope>NUCLEOTIDE SEQUENCE [LARGE SCALE GENOMIC DNA]</scope>
    <source>
        <strain evidence="2">ATCC 39867 / T7901</strain>
    </source>
</reference>
<organism evidence="1 2">
    <name type="scientific">Teredinibacter turnerae (strain ATCC 39867 / T7901)</name>
    <dbReference type="NCBI Taxonomy" id="377629"/>
    <lineage>
        <taxon>Bacteria</taxon>
        <taxon>Pseudomonadati</taxon>
        <taxon>Pseudomonadota</taxon>
        <taxon>Gammaproteobacteria</taxon>
        <taxon>Cellvibrionales</taxon>
        <taxon>Cellvibrionaceae</taxon>
        <taxon>Teredinibacter</taxon>
    </lineage>
</organism>
<dbReference type="AlphaFoldDB" id="C5BSP5"/>
<dbReference type="STRING" id="377629.TERTU_1446"/>
<dbReference type="HOGENOM" id="CLU_1446996_0_0_6"/>
<sequence length="191" mass="22543">MKPPEFDEKNWKPVPRVQEWPVYQPEAIPTDWKLITTTYEKRGSSDYDWKFYFHQEILIIHRYLDTISPFSGTPIRHIEQYEFPIQGARWFVDNIKRFFLKPGEPGALPAHKFSLAEYCGDEKLGISRLVDCYARTPGYCLKNQSRCEHPDQDLCQCFDMSDEALFKEGGYLALFTDIAERYERGELEEKP</sequence>
<accession>C5BSP5</accession>